<evidence type="ECO:0000313" key="2">
    <source>
        <dbReference type="Proteomes" id="UP000745577"/>
    </source>
</evidence>
<comment type="caution">
    <text evidence="1">The sequence shown here is derived from an EMBL/GenBank/DDBJ whole genome shotgun (WGS) entry which is preliminary data.</text>
</comment>
<sequence>MNTLNTKPRELSKASSLLQKYDFVDRITKNSKYLKNEFQDFGVRLSHKLQDPKHKALYIKLAKDLPRGILEQALTFTLDYPTRDNNKGRLYMWKLNEICKEKGIKIPGSFKKKSPIKKKRVQQFDIFSKA</sequence>
<dbReference type="AlphaFoldDB" id="A0A955I6Z5"/>
<reference evidence="1" key="2">
    <citation type="journal article" date="2021" name="Microbiome">
        <title>Successional dynamics and alternative stable states in a saline activated sludge microbial community over 9 years.</title>
        <authorList>
            <person name="Wang Y."/>
            <person name="Ye J."/>
            <person name="Ju F."/>
            <person name="Liu L."/>
            <person name="Boyd J.A."/>
            <person name="Deng Y."/>
            <person name="Parks D.H."/>
            <person name="Jiang X."/>
            <person name="Yin X."/>
            <person name="Woodcroft B.J."/>
            <person name="Tyson G.W."/>
            <person name="Hugenholtz P."/>
            <person name="Polz M.F."/>
            <person name="Zhang T."/>
        </authorList>
    </citation>
    <scope>NUCLEOTIDE SEQUENCE</scope>
    <source>
        <strain evidence="1">HKST-UBA15</strain>
    </source>
</reference>
<evidence type="ECO:0000313" key="1">
    <source>
        <dbReference type="EMBL" id="MCA9379646.1"/>
    </source>
</evidence>
<gene>
    <name evidence="1" type="ORF">KC675_00530</name>
</gene>
<proteinExistence type="predicted"/>
<organism evidence="1 2">
    <name type="scientific">Candidatus Dojkabacteria bacterium</name>
    <dbReference type="NCBI Taxonomy" id="2099670"/>
    <lineage>
        <taxon>Bacteria</taxon>
        <taxon>Candidatus Dojkabacteria</taxon>
    </lineage>
</organism>
<protein>
    <submittedName>
        <fullName evidence="1">Uncharacterized protein</fullName>
    </submittedName>
</protein>
<dbReference type="EMBL" id="JAGQLL010000006">
    <property type="protein sequence ID" value="MCA9379646.1"/>
    <property type="molecule type" value="Genomic_DNA"/>
</dbReference>
<accession>A0A955I6Z5</accession>
<dbReference type="Proteomes" id="UP000745577">
    <property type="component" value="Unassembled WGS sequence"/>
</dbReference>
<name>A0A955I6Z5_9BACT</name>
<reference evidence="1" key="1">
    <citation type="submission" date="2020-04" db="EMBL/GenBank/DDBJ databases">
        <authorList>
            <person name="Zhang T."/>
        </authorList>
    </citation>
    <scope>NUCLEOTIDE SEQUENCE</scope>
    <source>
        <strain evidence="1">HKST-UBA15</strain>
    </source>
</reference>